<feature type="transmembrane region" description="Helical" evidence="1">
    <location>
        <begin position="181"/>
        <end position="200"/>
    </location>
</feature>
<keyword evidence="1" id="KW-1133">Transmembrane helix</keyword>
<dbReference type="AlphaFoldDB" id="A0A0G3H6S6"/>
<dbReference type="Proteomes" id="UP000035540">
    <property type="component" value="Chromosome"/>
</dbReference>
<reference evidence="3" key="2">
    <citation type="submission" date="2015-05" db="EMBL/GenBank/DDBJ databases">
        <title>Complete genome sequence of Corynebacterium testudinoris DSM 44614, recovered from necrotic lesions in the mouth of a tortoise.</title>
        <authorList>
            <person name="Ruckert C."/>
            <person name="Albersmeier A."/>
            <person name="Winkler A."/>
            <person name="Tauch A."/>
        </authorList>
    </citation>
    <scope>NUCLEOTIDE SEQUENCE [LARGE SCALE GENOMIC DNA]</scope>
    <source>
        <strain evidence="3">DSM 44614</strain>
    </source>
</reference>
<keyword evidence="1" id="KW-0472">Membrane</keyword>
<gene>
    <name evidence="2" type="ORF">CTEST_05040</name>
</gene>
<evidence type="ECO:0000313" key="3">
    <source>
        <dbReference type="Proteomes" id="UP000035540"/>
    </source>
</evidence>
<proteinExistence type="predicted"/>
<protein>
    <submittedName>
        <fullName evidence="2">Uncharacterized protein</fullName>
    </submittedName>
</protein>
<reference evidence="2 3" key="1">
    <citation type="journal article" date="2015" name="Genome Announc.">
        <title>Complete Genome Sequence of the Type Strain Corynebacterium testudinoris DSM 44614, Recovered from Necrotic Lesions in the Mouth of a Tortoise.</title>
        <authorList>
            <person name="Ruckert C."/>
            <person name="Kriete M."/>
            <person name="Jaenicke S."/>
            <person name="Winkler A."/>
            <person name="Tauch A."/>
        </authorList>
    </citation>
    <scope>NUCLEOTIDE SEQUENCE [LARGE SCALE GENOMIC DNA]</scope>
    <source>
        <strain evidence="2 3">DSM 44614</strain>
    </source>
</reference>
<evidence type="ECO:0000256" key="1">
    <source>
        <dbReference type="SAM" id="Phobius"/>
    </source>
</evidence>
<sequence length="202" mass="22963">MGSLFIGETKSPPVNIKRADIQLIDYRAGFSDLDPTAPMYGISTNFKTFHIFNFDSSRSHPILGVDLDDLPQNLSYFKFLCRPVPQRPVPKLPEPVTPFSNSLDIQNDISYLLGHMPGDIRGIKIYRRRQEALAGYLPLYKNAVAGGCKESFRDWALKRGFSQTLEDELKKDKDLRSQTNMGIWMFAGMLMFVILIIILATR</sequence>
<keyword evidence="3" id="KW-1185">Reference proteome</keyword>
<accession>A0A0G3H6S6</accession>
<keyword evidence="1" id="KW-0812">Transmembrane</keyword>
<evidence type="ECO:0000313" key="2">
    <source>
        <dbReference type="EMBL" id="AKK08455.1"/>
    </source>
</evidence>
<dbReference type="PATRIC" id="fig|136857.5.peg.1003"/>
<organism evidence="2 3">
    <name type="scientific">Corynebacterium testudinoris</name>
    <dbReference type="NCBI Taxonomy" id="136857"/>
    <lineage>
        <taxon>Bacteria</taxon>
        <taxon>Bacillati</taxon>
        <taxon>Actinomycetota</taxon>
        <taxon>Actinomycetes</taxon>
        <taxon>Mycobacteriales</taxon>
        <taxon>Corynebacteriaceae</taxon>
        <taxon>Corynebacterium</taxon>
    </lineage>
</organism>
<dbReference type="KEGG" id="cted:CTEST_05040"/>
<name>A0A0G3H6S6_9CORY</name>
<dbReference type="EMBL" id="CP011545">
    <property type="protein sequence ID" value="AKK08455.1"/>
    <property type="molecule type" value="Genomic_DNA"/>
</dbReference>